<sequence>MSTSREGPNPLRPYYVPPSIGIPQEVPITTSGTHGVGLKNGSAASYASSARDIFSDIDYSDYLSDTSPSTIESLQKFINETFTNYAGILCGQPFEVAKTILQVKSQDIEEGTTPAATVEKIKRRPSEYNENYPSDDSDADETAYFTSAAPRTKSSSPSRRRYSSEGSGWEDKSIPKITPPKPKPAHQLNLRRSDSIMEVIAQEWSKEGAWGVWKGSNATFIYGFLLKTMESWSSSMISAALNIPDPGLATLASQVDVTGSPSPWTSLSVAIAAAATAGLILAPLDLVRTNYTTFTFLAQTLEIFIRLPIETVLRRGQASVLASTQYNETQDLKTIVDIGPYNGVVGTMWSIAREEGESSSPEPIASVGTATPLRKIKKVQKKGQGIEGLWRGWRVGVWGLVGMYGSKAMSGAGSTEGEF</sequence>
<keyword evidence="4" id="KW-0496">Mitochondrion</keyword>
<evidence type="ECO:0000256" key="5">
    <source>
        <dbReference type="ARBA" id="ARBA00022989"/>
    </source>
</evidence>
<dbReference type="AlphaFoldDB" id="A0A4Y8CKB3"/>
<evidence type="ECO:0000256" key="1">
    <source>
        <dbReference type="ARBA" id="ARBA00004325"/>
    </source>
</evidence>
<evidence type="ECO:0000256" key="3">
    <source>
        <dbReference type="ARBA" id="ARBA00022737"/>
    </source>
</evidence>
<dbReference type="EMBL" id="PHWZ01000569">
    <property type="protein sequence ID" value="TEY35960.1"/>
    <property type="molecule type" value="Genomic_DNA"/>
</dbReference>
<evidence type="ECO:0000256" key="4">
    <source>
        <dbReference type="ARBA" id="ARBA00022792"/>
    </source>
</evidence>
<dbReference type="STRING" id="38488.A0A4Y8CKB3"/>
<keyword evidence="3" id="KW-0677">Repeat</keyword>
<dbReference type="Proteomes" id="UP000297299">
    <property type="component" value="Unassembled WGS sequence"/>
</dbReference>
<proteinExistence type="predicted"/>
<evidence type="ECO:0000256" key="6">
    <source>
        <dbReference type="ARBA" id="ARBA00023136"/>
    </source>
</evidence>
<comment type="subcellular location">
    <subcellularLocation>
        <location evidence="1">Mitochondrion membrane</location>
    </subcellularLocation>
</comment>
<feature type="compositionally biased region" description="Low complexity" evidence="7">
    <location>
        <begin position="146"/>
        <end position="157"/>
    </location>
</feature>
<dbReference type="SUPFAM" id="SSF103506">
    <property type="entry name" value="Mitochondrial carrier"/>
    <property type="match status" value="1"/>
</dbReference>
<evidence type="ECO:0000313" key="8">
    <source>
        <dbReference type="EMBL" id="TEY35960.1"/>
    </source>
</evidence>
<keyword evidence="4" id="KW-0999">Mitochondrion inner membrane</keyword>
<keyword evidence="2" id="KW-0812">Transmembrane</keyword>
<evidence type="ECO:0000256" key="2">
    <source>
        <dbReference type="ARBA" id="ARBA00022692"/>
    </source>
</evidence>
<name>A0A4Y8CKB3_9HELO</name>
<reference evidence="8 9" key="1">
    <citation type="submission" date="2017-11" db="EMBL/GenBank/DDBJ databases">
        <title>Comparative genomics of Botrytis spp.</title>
        <authorList>
            <person name="Valero-Jimenez C.A."/>
            <person name="Tapia P."/>
            <person name="Veloso J."/>
            <person name="Silva-Moreno E."/>
            <person name="Staats M."/>
            <person name="Valdes J.H."/>
            <person name="Van Kan J.A.L."/>
        </authorList>
    </citation>
    <scope>NUCLEOTIDE SEQUENCE [LARGE SCALE GENOMIC DNA]</scope>
    <source>
        <strain evidence="8 9">MUCL2830</strain>
    </source>
</reference>
<keyword evidence="6" id="KW-0472">Membrane</keyword>
<dbReference type="Gene3D" id="1.50.40.10">
    <property type="entry name" value="Mitochondrial carrier domain"/>
    <property type="match status" value="1"/>
</dbReference>
<dbReference type="GO" id="GO:0031966">
    <property type="term" value="C:mitochondrial membrane"/>
    <property type="evidence" value="ECO:0007669"/>
    <property type="project" value="UniProtKB-SubCell"/>
</dbReference>
<accession>A0A4Y8CKB3</accession>
<keyword evidence="5" id="KW-1133">Transmembrane helix</keyword>
<comment type="caution">
    <text evidence="8">The sequence shown here is derived from an EMBL/GenBank/DDBJ whole genome shotgun (WGS) entry which is preliminary data.</text>
</comment>
<evidence type="ECO:0000256" key="7">
    <source>
        <dbReference type="SAM" id="MobiDB-lite"/>
    </source>
</evidence>
<keyword evidence="9" id="KW-1185">Reference proteome</keyword>
<evidence type="ECO:0008006" key="10">
    <source>
        <dbReference type="Google" id="ProtNLM"/>
    </source>
</evidence>
<gene>
    <name evidence="8" type="ORF">BOTCAL_0571g00090</name>
</gene>
<feature type="region of interest" description="Disordered" evidence="7">
    <location>
        <begin position="114"/>
        <end position="187"/>
    </location>
</feature>
<dbReference type="InterPro" id="IPR023395">
    <property type="entry name" value="MCP_dom_sf"/>
</dbReference>
<organism evidence="8 9">
    <name type="scientific">Botryotinia calthae</name>
    <dbReference type="NCBI Taxonomy" id="38488"/>
    <lineage>
        <taxon>Eukaryota</taxon>
        <taxon>Fungi</taxon>
        <taxon>Dikarya</taxon>
        <taxon>Ascomycota</taxon>
        <taxon>Pezizomycotina</taxon>
        <taxon>Leotiomycetes</taxon>
        <taxon>Helotiales</taxon>
        <taxon>Sclerotiniaceae</taxon>
        <taxon>Botryotinia</taxon>
    </lineage>
</organism>
<protein>
    <recommendedName>
        <fullName evidence="10">Mitochondrial fusion and transport protein ugo1</fullName>
    </recommendedName>
</protein>
<evidence type="ECO:0000313" key="9">
    <source>
        <dbReference type="Proteomes" id="UP000297299"/>
    </source>
</evidence>
<dbReference type="PANTHER" id="PTHR24089">
    <property type="entry name" value="SOLUTE CARRIER FAMILY 25"/>
    <property type="match status" value="1"/>
</dbReference>
<dbReference type="OrthoDB" id="77989at2759"/>